<proteinExistence type="predicted"/>
<feature type="region of interest" description="Disordered" evidence="1">
    <location>
        <begin position="1"/>
        <end position="22"/>
    </location>
</feature>
<protein>
    <submittedName>
        <fullName evidence="2">Uncharacterized protein</fullName>
    </submittedName>
</protein>
<comment type="caution">
    <text evidence="2">The sequence shown here is derived from an EMBL/GenBank/DDBJ whole genome shotgun (WGS) entry which is preliminary data.</text>
</comment>
<dbReference type="EMBL" id="BMAW01073113">
    <property type="protein sequence ID" value="GFT86413.1"/>
    <property type="molecule type" value="Genomic_DNA"/>
</dbReference>
<keyword evidence="3" id="KW-1185">Reference proteome</keyword>
<evidence type="ECO:0000313" key="3">
    <source>
        <dbReference type="Proteomes" id="UP000887013"/>
    </source>
</evidence>
<dbReference type="AlphaFoldDB" id="A0A8X6U6I8"/>
<name>A0A8X6U6I8_NEPPI</name>
<gene>
    <name evidence="2" type="ORF">NPIL_99801</name>
</gene>
<sequence length="86" mass="9702">MEHWQCSNPSTRDKVATSSGRDIPVNQGSSLILTGFWKQIEGDLINSETVSTSALARQPDLNYLYRFETKLCKDSFHHGRAHEHVG</sequence>
<accession>A0A8X6U6I8</accession>
<reference evidence="2" key="1">
    <citation type="submission" date="2020-08" db="EMBL/GenBank/DDBJ databases">
        <title>Multicomponent nature underlies the extraordinary mechanical properties of spider dragline silk.</title>
        <authorList>
            <person name="Kono N."/>
            <person name="Nakamura H."/>
            <person name="Mori M."/>
            <person name="Yoshida Y."/>
            <person name="Ohtoshi R."/>
            <person name="Malay A.D."/>
            <person name="Moran D.A.P."/>
            <person name="Tomita M."/>
            <person name="Numata K."/>
            <person name="Arakawa K."/>
        </authorList>
    </citation>
    <scope>NUCLEOTIDE SEQUENCE</scope>
</reference>
<dbReference type="Proteomes" id="UP000887013">
    <property type="component" value="Unassembled WGS sequence"/>
</dbReference>
<organism evidence="2 3">
    <name type="scientific">Nephila pilipes</name>
    <name type="common">Giant wood spider</name>
    <name type="synonym">Nephila maculata</name>
    <dbReference type="NCBI Taxonomy" id="299642"/>
    <lineage>
        <taxon>Eukaryota</taxon>
        <taxon>Metazoa</taxon>
        <taxon>Ecdysozoa</taxon>
        <taxon>Arthropoda</taxon>
        <taxon>Chelicerata</taxon>
        <taxon>Arachnida</taxon>
        <taxon>Araneae</taxon>
        <taxon>Araneomorphae</taxon>
        <taxon>Entelegynae</taxon>
        <taxon>Araneoidea</taxon>
        <taxon>Nephilidae</taxon>
        <taxon>Nephila</taxon>
    </lineage>
</organism>
<evidence type="ECO:0000256" key="1">
    <source>
        <dbReference type="SAM" id="MobiDB-lite"/>
    </source>
</evidence>
<evidence type="ECO:0000313" key="2">
    <source>
        <dbReference type="EMBL" id="GFT86413.1"/>
    </source>
</evidence>